<organism evidence="3 4">
    <name type="scientific">Erythranthe guttata</name>
    <name type="common">Yellow monkey flower</name>
    <name type="synonym">Mimulus guttatus</name>
    <dbReference type="NCBI Taxonomy" id="4155"/>
    <lineage>
        <taxon>Eukaryota</taxon>
        <taxon>Viridiplantae</taxon>
        <taxon>Streptophyta</taxon>
        <taxon>Embryophyta</taxon>
        <taxon>Tracheophyta</taxon>
        <taxon>Spermatophyta</taxon>
        <taxon>Magnoliopsida</taxon>
        <taxon>eudicotyledons</taxon>
        <taxon>Gunneridae</taxon>
        <taxon>Pentapetalae</taxon>
        <taxon>asterids</taxon>
        <taxon>lamiids</taxon>
        <taxon>Lamiales</taxon>
        <taxon>Phrymaceae</taxon>
        <taxon>Erythranthe</taxon>
    </lineage>
</organism>
<feature type="transmembrane region" description="Helical" evidence="2">
    <location>
        <begin position="21"/>
        <end position="47"/>
    </location>
</feature>
<feature type="transmembrane region" description="Helical" evidence="2">
    <location>
        <begin position="53"/>
        <end position="72"/>
    </location>
</feature>
<feature type="transmembrane region" description="Helical" evidence="2">
    <location>
        <begin position="132"/>
        <end position="153"/>
    </location>
</feature>
<keyword evidence="2" id="KW-1133">Transmembrane helix</keyword>
<dbReference type="PANTHER" id="PTHR34967:SF1">
    <property type="entry name" value="OS02G0257200 PROTEIN"/>
    <property type="match status" value="1"/>
</dbReference>
<dbReference type="OMA" id="RECRLYG"/>
<feature type="transmembrane region" description="Helical" evidence="2">
    <location>
        <begin position="207"/>
        <end position="230"/>
    </location>
</feature>
<evidence type="ECO:0000256" key="1">
    <source>
        <dbReference type="SAM" id="MobiDB-lite"/>
    </source>
</evidence>
<evidence type="ECO:0000313" key="4">
    <source>
        <dbReference type="Proteomes" id="UP000030748"/>
    </source>
</evidence>
<evidence type="ECO:0000313" key="3">
    <source>
        <dbReference type="EMBL" id="EYU25200.1"/>
    </source>
</evidence>
<reference evidence="3 4" key="1">
    <citation type="journal article" date="2013" name="Proc. Natl. Acad. Sci. U.S.A.">
        <title>Fine-scale variation in meiotic recombination in Mimulus inferred from population shotgun sequencing.</title>
        <authorList>
            <person name="Hellsten U."/>
            <person name="Wright K.M."/>
            <person name="Jenkins J."/>
            <person name="Shu S."/>
            <person name="Yuan Y."/>
            <person name="Wessler S.R."/>
            <person name="Schmutz J."/>
            <person name="Willis J.H."/>
            <person name="Rokhsar D.S."/>
        </authorList>
    </citation>
    <scope>NUCLEOTIDE SEQUENCE [LARGE SCALE GENOMIC DNA]</scope>
    <source>
        <strain evidence="4">cv. DUN x IM62</strain>
    </source>
</reference>
<dbReference type="Proteomes" id="UP000030748">
    <property type="component" value="Unassembled WGS sequence"/>
</dbReference>
<name>A0A022QFB3_ERYGU</name>
<dbReference type="EMBL" id="KI632098">
    <property type="protein sequence ID" value="EYU25200.1"/>
    <property type="molecule type" value="Genomic_DNA"/>
</dbReference>
<feature type="region of interest" description="Disordered" evidence="1">
    <location>
        <begin position="284"/>
        <end position="310"/>
    </location>
</feature>
<dbReference type="PhylomeDB" id="A0A022QFB3"/>
<keyword evidence="2" id="KW-0472">Membrane</keyword>
<dbReference type="AlphaFoldDB" id="A0A022QFB3"/>
<gene>
    <name evidence="3" type="ORF">MIMGU_mgv1a010494mg</name>
</gene>
<dbReference type="STRING" id="4155.A0A022QFB3"/>
<accession>A0A022QFB3</accession>
<proteinExistence type="predicted"/>
<evidence type="ECO:0000256" key="2">
    <source>
        <dbReference type="SAM" id="Phobius"/>
    </source>
</evidence>
<keyword evidence="4" id="KW-1185">Reference proteome</keyword>
<dbReference type="PANTHER" id="PTHR34967">
    <property type="entry name" value="OS02G0257200 PROTEIN"/>
    <property type="match status" value="1"/>
</dbReference>
<protein>
    <submittedName>
        <fullName evidence="3">Uncharacterized protein</fullName>
    </submittedName>
</protein>
<dbReference type="KEGG" id="egt:105971724"/>
<sequence>MVKLASARESRMYGPRLARNRAEYINAGLYVFATILLLGGFAAQLSYEAKSGLVILLIGFFVLIVVNLHDLIAHLAGIDYRLPLMELDMQFALVEFAVPLVYTIGTLLFFLATLFLFIQAEKGEGYLKLERLALSMLIAGPVLWLLGSVHNSCQIYERADGHFQILQATVLIPFLTASLLFLVGSIINTRDQVGHSHHGLGLLGDTWIWMGIMGSLVLLMGGFANVVKVFKMQQLSGVMRLERLRGGAQERLLLIRDGQAAPLIVHDEQQRRLRAADVEEERRRMAADLEEGQSADDRPTPYKDVLVGQT</sequence>
<feature type="transmembrane region" description="Helical" evidence="2">
    <location>
        <begin position="165"/>
        <end position="187"/>
    </location>
</feature>
<keyword evidence="2" id="KW-0812">Transmembrane</keyword>
<feature type="transmembrane region" description="Helical" evidence="2">
    <location>
        <begin position="93"/>
        <end position="120"/>
    </location>
</feature>
<dbReference type="OrthoDB" id="1689175at2759"/>
<dbReference type="eggNOG" id="ENOG502QVAI">
    <property type="taxonomic scope" value="Eukaryota"/>
</dbReference>